<dbReference type="RefSeq" id="WP_377337276.1">
    <property type="nucleotide sequence ID" value="NZ_JBHLUE010000004.1"/>
</dbReference>
<dbReference type="PANTHER" id="PTHR31302">
    <property type="entry name" value="TRANSMEMBRANE PROTEIN WITH METALLOPHOSPHOESTERASE DOMAIN-RELATED"/>
    <property type="match status" value="1"/>
</dbReference>
<evidence type="ECO:0000256" key="3">
    <source>
        <dbReference type="SAM" id="MobiDB-lite"/>
    </source>
</evidence>
<sequence length="528" mass="54962">MTTAWHGGRRAATSTWGRRTRIAAAIVAVSLVGVVLGTLLGGRVETDIGPFRAQLALSPSASGGTTVRIPPLGALEFDSHDGPTRLTVQLGALDQRRTEALISDPGNLDRISSLAVRDVSEGAARLILRTIGAALLGSLLLAALVFRNVRRVAWSGVLSLVITGGSLGLAGLTLHPRALEEPRYEGLLVNAPAIVGDARSIATNYGKYADQLQRLVGNVSKLYTTLSALPVYEPSPGTTRVLHISDLHLNPSAWQVIRTVVEQFNIDVVIDTGDITDWGSEPEASFVNSIGQLKKPYVYIRGNHDSSATAAAVAKQPNATVLDQSLTKVAGLTIAGAGDPRFTPDKETSPAGSGLTTQVADQVITTGERLAATIRSAAPQKVDIALVHDPASAGPLSGTVPLVLSGHVHHREVLRLPQVDGEQPTQLFVEGSTGGAGLRGLEGEKPTPLSMSVLYFDPGQKLQAYDDITVGGTGEAQVSLERHIITNPAAGDPKASVTPTPTRGPTPTPTVSPSNSSAPGAPVPTTTG</sequence>
<keyword evidence="2" id="KW-0378">Hydrolase</keyword>
<keyword evidence="4" id="KW-1133">Transmembrane helix</keyword>
<keyword evidence="1" id="KW-0479">Metal-binding</keyword>
<protein>
    <submittedName>
        <fullName evidence="6">Metallophosphoesterase</fullName>
    </submittedName>
</protein>
<accession>A0ABV6NTE0</accession>
<name>A0ABV6NTE0_9ACTN</name>
<dbReference type="PANTHER" id="PTHR31302:SF31">
    <property type="entry name" value="PHOSPHODIESTERASE YAEI"/>
    <property type="match status" value="1"/>
</dbReference>
<feature type="transmembrane region" description="Helical" evidence="4">
    <location>
        <begin position="22"/>
        <end position="42"/>
    </location>
</feature>
<keyword evidence="4" id="KW-0472">Membrane</keyword>
<dbReference type="EMBL" id="JBHLUE010000004">
    <property type="protein sequence ID" value="MFC0563979.1"/>
    <property type="molecule type" value="Genomic_DNA"/>
</dbReference>
<evidence type="ECO:0000259" key="5">
    <source>
        <dbReference type="Pfam" id="PF00149"/>
    </source>
</evidence>
<feature type="region of interest" description="Disordered" evidence="3">
    <location>
        <begin position="487"/>
        <end position="528"/>
    </location>
</feature>
<dbReference type="Gene3D" id="3.60.21.10">
    <property type="match status" value="1"/>
</dbReference>
<dbReference type="Pfam" id="PF00149">
    <property type="entry name" value="Metallophos"/>
    <property type="match status" value="1"/>
</dbReference>
<proteinExistence type="predicted"/>
<dbReference type="InterPro" id="IPR004843">
    <property type="entry name" value="Calcineurin-like_PHP"/>
</dbReference>
<keyword evidence="7" id="KW-1185">Reference proteome</keyword>
<gene>
    <name evidence="6" type="ORF">ACFFHU_07340</name>
</gene>
<keyword evidence="4" id="KW-0812">Transmembrane</keyword>
<evidence type="ECO:0000313" key="6">
    <source>
        <dbReference type="EMBL" id="MFC0563979.1"/>
    </source>
</evidence>
<evidence type="ECO:0000256" key="4">
    <source>
        <dbReference type="SAM" id="Phobius"/>
    </source>
</evidence>
<evidence type="ECO:0000256" key="2">
    <source>
        <dbReference type="ARBA" id="ARBA00022801"/>
    </source>
</evidence>
<feature type="transmembrane region" description="Helical" evidence="4">
    <location>
        <begin position="152"/>
        <end position="174"/>
    </location>
</feature>
<dbReference type="InterPro" id="IPR051158">
    <property type="entry name" value="Metallophosphoesterase_sf"/>
</dbReference>
<dbReference type="SUPFAM" id="SSF56300">
    <property type="entry name" value="Metallo-dependent phosphatases"/>
    <property type="match status" value="1"/>
</dbReference>
<feature type="domain" description="Calcineurin-like phosphoesterase" evidence="5">
    <location>
        <begin position="240"/>
        <end position="410"/>
    </location>
</feature>
<dbReference type="InterPro" id="IPR029052">
    <property type="entry name" value="Metallo-depent_PP-like"/>
</dbReference>
<evidence type="ECO:0000313" key="7">
    <source>
        <dbReference type="Proteomes" id="UP001589894"/>
    </source>
</evidence>
<reference evidence="6 7" key="1">
    <citation type="submission" date="2024-09" db="EMBL/GenBank/DDBJ databases">
        <authorList>
            <person name="Sun Q."/>
            <person name="Mori K."/>
        </authorList>
    </citation>
    <scope>NUCLEOTIDE SEQUENCE [LARGE SCALE GENOMIC DNA]</scope>
    <source>
        <strain evidence="6 7">TBRC 2205</strain>
    </source>
</reference>
<evidence type="ECO:0000256" key="1">
    <source>
        <dbReference type="ARBA" id="ARBA00022723"/>
    </source>
</evidence>
<feature type="transmembrane region" description="Helical" evidence="4">
    <location>
        <begin position="126"/>
        <end position="146"/>
    </location>
</feature>
<dbReference type="Proteomes" id="UP001589894">
    <property type="component" value="Unassembled WGS sequence"/>
</dbReference>
<comment type="caution">
    <text evidence="6">The sequence shown here is derived from an EMBL/GenBank/DDBJ whole genome shotgun (WGS) entry which is preliminary data.</text>
</comment>
<organism evidence="6 7">
    <name type="scientific">Plantactinospora siamensis</name>
    <dbReference type="NCBI Taxonomy" id="555372"/>
    <lineage>
        <taxon>Bacteria</taxon>
        <taxon>Bacillati</taxon>
        <taxon>Actinomycetota</taxon>
        <taxon>Actinomycetes</taxon>
        <taxon>Micromonosporales</taxon>
        <taxon>Micromonosporaceae</taxon>
        <taxon>Plantactinospora</taxon>
    </lineage>
</organism>